<proteinExistence type="predicted"/>
<sequence length="689" mass="79546">MHIRNRENTMNEAYSTVVLFLLFRSLCQQDHCESKELIPLSNYGSIINYPSDLRQSKEMSSRCSVDPCSYGQDAAETRLEKKRGQEKEETEVPCGSSRPAGSLRKEGPGREQTLLPQTQTWKERQTFSQSSVNQESQSGGPCIMAQPVQRSKLKDLSGRQIEEPRGPGPFYFFGGTNGAKIVSNYCESRGWKRIYNKDREDFNLKWCETKSPAQYSNFREGRQLMYQIPNNKVLTTKIGLLSSLQQYERVSSRVSHGQALSQFSRNPWHRHPCGLPCSFCSVVIYRRLKMEEFIPTTLRMDVREEREAFFAQQEGVSNRESRMWICKPTGMNQGRGIFLLKSKEDIAAFRLKLKHMEDRRFNRKMHYRQPQAYIVQHYIQNPLLLKGKKFDVRSYLLIACTAPYVVFFRHGYVRLTCDLYDPTSKNLSAHLTNQYMQKKNPLYSQLKEDTVWSMESFNAYVNDRFQAAKDLPRDWVLGAFAKRMQQIMSQCFLAVKSKLDCRLGFFDLIGCDFLVDEDFKVWLLEMNCNPALHTNCEVLKEVIPSVVVETLDLTLEIFRKIRGRQKIFPLVSQREFVLLYSAFSTTEKSSMELQKNTKDAQKTEPRRFMCGTEEKSVPSAPPDNSANDSALPKRRSRSMSGHRPTSTSQNHRESGNSHYTAKLKLSKSTLNHHLKAGNDHHIPVITSSE</sequence>
<reference evidence="2 3" key="1">
    <citation type="submission" date="2018-05" db="EMBL/GenBank/DDBJ databases">
        <authorList>
            <person name="Datahose"/>
        </authorList>
    </citation>
    <scope>NUCLEOTIDE SEQUENCE</scope>
</reference>
<reference evidence="2" key="3">
    <citation type="submission" date="2025-08" db="UniProtKB">
        <authorList>
            <consortium name="Ensembl"/>
        </authorList>
    </citation>
    <scope>IDENTIFICATION</scope>
</reference>
<reference evidence="2" key="4">
    <citation type="submission" date="2025-09" db="UniProtKB">
        <authorList>
            <consortium name="Ensembl"/>
        </authorList>
    </citation>
    <scope>IDENTIFICATION</scope>
</reference>
<dbReference type="InterPro" id="IPR027752">
    <property type="entry name" value="TTLL10"/>
</dbReference>
<dbReference type="OMA" id="SRMWICK"/>
<feature type="region of interest" description="Disordered" evidence="1">
    <location>
        <begin position="590"/>
        <end position="657"/>
    </location>
</feature>
<dbReference type="PANTHER" id="PTHR46810:SF1">
    <property type="entry name" value="INACTIVE POLYGLYCYLASE TTLL10"/>
    <property type="match status" value="1"/>
</dbReference>
<organism evidence="2 3">
    <name type="scientific">Astatotilapia calliptera</name>
    <name type="common">Eastern happy</name>
    <name type="synonym">Chromis callipterus</name>
    <dbReference type="NCBI Taxonomy" id="8154"/>
    <lineage>
        <taxon>Eukaryota</taxon>
        <taxon>Metazoa</taxon>
        <taxon>Chordata</taxon>
        <taxon>Craniata</taxon>
        <taxon>Vertebrata</taxon>
        <taxon>Euteleostomi</taxon>
        <taxon>Actinopterygii</taxon>
        <taxon>Neopterygii</taxon>
        <taxon>Teleostei</taxon>
        <taxon>Neoteleostei</taxon>
        <taxon>Acanthomorphata</taxon>
        <taxon>Ovalentaria</taxon>
        <taxon>Cichlomorphae</taxon>
        <taxon>Cichliformes</taxon>
        <taxon>Cichlidae</taxon>
        <taxon>African cichlids</taxon>
        <taxon>Pseudocrenilabrinae</taxon>
        <taxon>Haplochromini</taxon>
        <taxon>Astatotilapia</taxon>
    </lineage>
</organism>
<dbReference type="GeneTree" id="ENSGT00940000160919"/>
<protein>
    <submittedName>
        <fullName evidence="2">Tubulin tyrosine ligase-like family, member 10</fullName>
    </submittedName>
</protein>
<dbReference type="Pfam" id="PF03133">
    <property type="entry name" value="TTL"/>
    <property type="match status" value="1"/>
</dbReference>
<feature type="compositionally biased region" description="Basic and acidic residues" evidence="1">
    <location>
        <begin position="595"/>
        <end position="616"/>
    </location>
</feature>
<dbReference type="GO" id="GO:0070737">
    <property type="term" value="F:protein-glycine ligase activity, elongating"/>
    <property type="evidence" value="ECO:0007669"/>
    <property type="project" value="TreeGrafter"/>
</dbReference>
<evidence type="ECO:0000313" key="3">
    <source>
        <dbReference type="Proteomes" id="UP000265100"/>
    </source>
</evidence>
<evidence type="ECO:0000256" key="1">
    <source>
        <dbReference type="SAM" id="MobiDB-lite"/>
    </source>
</evidence>
<dbReference type="InterPro" id="IPR004344">
    <property type="entry name" value="TTL/TTLL_fam"/>
</dbReference>
<dbReference type="SUPFAM" id="SSF56059">
    <property type="entry name" value="Glutathione synthetase ATP-binding domain-like"/>
    <property type="match status" value="1"/>
</dbReference>
<accession>A0A3P8Q3N0</accession>
<dbReference type="Bgee" id="ENSACLG00000016030">
    <property type="expression patterns" value="Expressed in anal fin and 2 other cell types or tissues"/>
</dbReference>
<evidence type="ECO:0000313" key="2">
    <source>
        <dbReference type="Ensembl" id="ENSACLP00000023574.2"/>
    </source>
</evidence>
<dbReference type="Ensembl" id="ENSACLT00000024140.2">
    <property type="protein sequence ID" value="ENSACLP00000023574.2"/>
    <property type="gene ID" value="ENSACLG00000016030.2"/>
</dbReference>
<dbReference type="Gene3D" id="3.30.470.20">
    <property type="entry name" value="ATP-grasp fold, B domain"/>
    <property type="match status" value="1"/>
</dbReference>
<feature type="region of interest" description="Disordered" evidence="1">
    <location>
        <begin position="76"/>
        <end position="110"/>
    </location>
</feature>
<dbReference type="STRING" id="8154.ENSACLP00000023574"/>
<name>A0A3P8Q3N0_ASTCA</name>
<reference evidence="3" key="2">
    <citation type="submission" date="2023-03" db="EMBL/GenBank/DDBJ databases">
        <authorList>
            <consortium name="Wellcome Sanger Institute Data Sharing"/>
        </authorList>
    </citation>
    <scope>NUCLEOTIDE SEQUENCE [LARGE SCALE GENOMIC DNA]</scope>
</reference>
<dbReference type="PROSITE" id="PS51221">
    <property type="entry name" value="TTL"/>
    <property type="match status" value="1"/>
</dbReference>
<dbReference type="AlphaFoldDB" id="A0A3P8Q3N0"/>
<dbReference type="Proteomes" id="UP000265100">
    <property type="component" value="Chromosome 20"/>
</dbReference>
<keyword evidence="3" id="KW-1185">Reference proteome</keyword>
<feature type="compositionally biased region" description="Basic and acidic residues" evidence="1">
    <location>
        <begin position="76"/>
        <end position="87"/>
    </location>
</feature>
<dbReference type="PANTHER" id="PTHR46810">
    <property type="entry name" value="INACTIVE POLYGLYCYLASE TTLL10"/>
    <property type="match status" value="1"/>
</dbReference>